<dbReference type="PANTHER" id="PTHR43537:SF45">
    <property type="entry name" value="GNTR FAMILY REGULATORY PROTEIN"/>
    <property type="match status" value="1"/>
</dbReference>
<dbReference type="SMART" id="SM00895">
    <property type="entry name" value="FCD"/>
    <property type="match status" value="1"/>
</dbReference>
<evidence type="ECO:0000313" key="5">
    <source>
        <dbReference type="EMBL" id="MDA5399668.1"/>
    </source>
</evidence>
<reference evidence="5" key="1">
    <citation type="submission" date="2022-11" db="EMBL/GenBank/DDBJ databases">
        <title>Draft genome sequence of Hoeflea poritis E7-10 and Hoeflea prorocentri PM5-8, separated from scleractinian coral Porites lutea and marine dinoflagellate.</title>
        <authorList>
            <person name="Zhang G."/>
            <person name="Wei Q."/>
            <person name="Cai L."/>
        </authorList>
    </citation>
    <scope>NUCLEOTIDE SEQUENCE</scope>
    <source>
        <strain evidence="5">PM5-8</strain>
    </source>
</reference>
<organism evidence="5 6">
    <name type="scientific">Hoeflea prorocentri</name>
    <dbReference type="NCBI Taxonomy" id="1922333"/>
    <lineage>
        <taxon>Bacteria</taxon>
        <taxon>Pseudomonadati</taxon>
        <taxon>Pseudomonadota</taxon>
        <taxon>Alphaproteobacteria</taxon>
        <taxon>Hyphomicrobiales</taxon>
        <taxon>Rhizobiaceae</taxon>
        <taxon>Hoeflea</taxon>
    </lineage>
</organism>
<dbReference type="InterPro" id="IPR036388">
    <property type="entry name" value="WH-like_DNA-bd_sf"/>
</dbReference>
<dbReference type="PANTHER" id="PTHR43537">
    <property type="entry name" value="TRANSCRIPTIONAL REGULATOR, GNTR FAMILY"/>
    <property type="match status" value="1"/>
</dbReference>
<keyword evidence="3" id="KW-0804">Transcription</keyword>
<dbReference type="InterPro" id="IPR036390">
    <property type="entry name" value="WH_DNA-bd_sf"/>
</dbReference>
<dbReference type="GO" id="GO:0003677">
    <property type="term" value="F:DNA binding"/>
    <property type="evidence" value="ECO:0007669"/>
    <property type="project" value="UniProtKB-KW"/>
</dbReference>
<keyword evidence="6" id="KW-1185">Reference proteome</keyword>
<dbReference type="Pfam" id="PF07729">
    <property type="entry name" value="FCD"/>
    <property type="match status" value="1"/>
</dbReference>
<dbReference type="Proteomes" id="UP001151234">
    <property type="component" value="Unassembled WGS sequence"/>
</dbReference>
<comment type="caution">
    <text evidence="5">The sequence shown here is derived from an EMBL/GenBank/DDBJ whole genome shotgun (WGS) entry which is preliminary data.</text>
</comment>
<evidence type="ECO:0000313" key="6">
    <source>
        <dbReference type="Proteomes" id="UP001151234"/>
    </source>
</evidence>
<dbReference type="SUPFAM" id="SSF46785">
    <property type="entry name" value="Winged helix' DNA-binding domain"/>
    <property type="match status" value="1"/>
</dbReference>
<protein>
    <submittedName>
        <fullName evidence="5">GntR family transcriptional regulator</fullName>
    </submittedName>
</protein>
<gene>
    <name evidence="5" type="ORF">OQ273_13875</name>
</gene>
<keyword evidence="1" id="KW-0805">Transcription regulation</keyword>
<dbReference type="AlphaFoldDB" id="A0A9X3ZIC6"/>
<dbReference type="SUPFAM" id="SSF48008">
    <property type="entry name" value="GntR ligand-binding domain-like"/>
    <property type="match status" value="1"/>
</dbReference>
<dbReference type="InterPro" id="IPR000524">
    <property type="entry name" value="Tscrpt_reg_HTH_GntR"/>
</dbReference>
<evidence type="ECO:0000256" key="2">
    <source>
        <dbReference type="ARBA" id="ARBA00023125"/>
    </source>
</evidence>
<accession>A0A9X3ZIC6</accession>
<dbReference type="RefSeq" id="WP_267991092.1">
    <property type="nucleotide sequence ID" value="NZ_JAPJZI010000001.1"/>
</dbReference>
<dbReference type="EMBL" id="JAPJZI010000001">
    <property type="protein sequence ID" value="MDA5399668.1"/>
    <property type="molecule type" value="Genomic_DNA"/>
</dbReference>
<dbReference type="Gene3D" id="1.20.120.530">
    <property type="entry name" value="GntR ligand-binding domain-like"/>
    <property type="match status" value="1"/>
</dbReference>
<name>A0A9X3ZIC6_9HYPH</name>
<evidence type="ECO:0000256" key="1">
    <source>
        <dbReference type="ARBA" id="ARBA00023015"/>
    </source>
</evidence>
<dbReference type="SMART" id="SM00345">
    <property type="entry name" value="HTH_GNTR"/>
    <property type="match status" value="2"/>
</dbReference>
<dbReference type="InterPro" id="IPR008920">
    <property type="entry name" value="TF_FadR/GntR_C"/>
</dbReference>
<evidence type="ECO:0000256" key="3">
    <source>
        <dbReference type="ARBA" id="ARBA00023163"/>
    </source>
</evidence>
<keyword evidence="2" id="KW-0238">DNA-binding</keyword>
<dbReference type="Gene3D" id="1.10.10.10">
    <property type="entry name" value="Winged helix-like DNA-binding domain superfamily/Winged helix DNA-binding domain"/>
    <property type="match status" value="1"/>
</dbReference>
<dbReference type="InterPro" id="IPR011711">
    <property type="entry name" value="GntR_C"/>
</dbReference>
<dbReference type="Pfam" id="PF00392">
    <property type="entry name" value="GntR"/>
    <property type="match status" value="1"/>
</dbReference>
<dbReference type="GO" id="GO:0003700">
    <property type="term" value="F:DNA-binding transcription factor activity"/>
    <property type="evidence" value="ECO:0007669"/>
    <property type="project" value="InterPro"/>
</dbReference>
<feature type="domain" description="HTH gntR-type" evidence="4">
    <location>
        <begin position="17"/>
        <end position="84"/>
    </location>
</feature>
<proteinExistence type="predicted"/>
<dbReference type="PROSITE" id="PS50949">
    <property type="entry name" value="HTH_GNTR"/>
    <property type="match status" value="1"/>
</dbReference>
<sequence>MGVTVGAKLVHKKGRNQNLVSKTHALLKGAIEEGRLSPGQVIVESSVATLIGASRTPVKAAIAQLHSEGLVTRSSGRGFLVPTTDGTVDRRPITAETLGLASDETGALKVRLSEKLYDQVEPDLVRCAIRGQLRINESDAAGYYGVGRTVMHEVLLQAQANGLVIRDGSSRWHTVALDQERIAALYELRILLEPEALALTAEKLSPEKLDKIASRLELAIKFYPNVDPAELYKMEEELHIGCVKECPNQEISESLRRTNCLHLASRYVLGNEVDLPAEEPFFEEHLNIISAMQNLDLYEIRQQAINHLRIAMPKVIHRVQSAKEALSSVDLPFVDDKTARTQQSAVHQSTDLN</sequence>
<evidence type="ECO:0000259" key="4">
    <source>
        <dbReference type="PROSITE" id="PS50949"/>
    </source>
</evidence>